<evidence type="ECO:0000313" key="5">
    <source>
        <dbReference type="EMBL" id="MBB4668339.1"/>
    </source>
</evidence>
<accession>A0A7W7BT46</accession>
<dbReference type="SUPFAM" id="SSF53822">
    <property type="entry name" value="Periplasmic binding protein-like I"/>
    <property type="match status" value="1"/>
</dbReference>
<evidence type="ECO:0000256" key="3">
    <source>
        <dbReference type="ARBA" id="ARBA00023163"/>
    </source>
</evidence>
<dbReference type="GO" id="GO:0003700">
    <property type="term" value="F:DNA-binding transcription factor activity"/>
    <property type="evidence" value="ECO:0007669"/>
    <property type="project" value="TreeGrafter"/>
</dbReference>
<evidence type="ECO:0000259" key="4">
    <source>
        <dbReference type="PROSITE" id="PS50932"/>
    </source>
</evidence>
<dbReference type="RefSeq" id="WP_184220199.1">
    <property type="nucleotide sequence ID" value="NZ_JACHMD010000001.1"/>
</dbReference>
<sequence length="333" mass="35039">MSGEAEAPRPAATIYDVAARAGVNPSTVSRALSKPGRVSAATEARIRRAAEELDFRVNPIARALLTGRTRTIGLVVADATNPAVFGIVRGAEEVASAQDYTLVIAESRGDPDAEVATTDRLLLSVDGLILATTRLPDERIRSLAARKPVVLVNRRLDGVDAVLPDVESGVTALVAHLDALGHRSVVYLAGAHGSWISERRWGAVQRAAAARSMSVAQWGPHAPTIDGGRALAPRILDESHTAVVAFNDLMAIGAMQAVVQRGGAVPGDVSIAGFDDIFGSEFIVPALTTVRTPFEAAGRNAAGALLQRFDGVSWEPELLGTELIVRDSTGPRR</sequence>
<dbReference type="Pfam" id="PF00356">
    <property type="entry name" value="LacI"/>
    <property type="match status" value="1"/>
</dbReference>
<name>A0A7W7BT46_9MICO</name>
<dbReference type="PROSITE" id="PS50932">
    <property type="entry name" value="HTH_LACI_2"/>
    <property type="match status" value="1"/>
</dbReference>
<dbReference type="SMART" id="SM00354">
    <property type="entry name" value="HTH_LACI"/>
    <property type="match status" value="1"/>
</dbReference>
<keyword evidence="2" id="KW-0238">DNA-binding</keyword>
<dbReference type="GO" id="GO:0000976">
    <property type="term" value="F:transcription cis-regulatory region binding"/>
    <property type="evidence" value="ECO:0007669"/>
    <property type="project" value="TreeGrafter"/>
</dbReference>
<dbReference type="AlphaFoldDB" id="A0A7W7BT46"/>
<dbReference type="InterPro" id="IPR046335">
    <property type="entry name" value="LacI/GalR-like_sensor"/>
</dbReference>
<dbReference type="Proteomes" id="UP000573729">
    <property type="component" value="Unassembled WGS sequence"/>
</dbReference>
<dbReference type="EMBL" id="JACHMD010000001">
    <property type="protein sequence ID" value="MBB4668339.1"/>
    <property type="molecule type" value="Genomic_DNA"/>
</dbReference>
<keyword evidence="3" id="KW-0804">Transcription</keyword>
<keyword evidence="6" id="KW-1185">Reference proteome</keyword>
<dbReference type="Pfam" id="PF13377">
    <property type="entry name" value="Peripla_BP_3"/>
    <property type="match status" value="1"/>
</dbReference>
<comment type="caution">
    <text evidence="5">The sequence shown here is derived from an EMBL/GenBank/DDBJ whole genome shotgun (WGS) entry which is preliminary data.</text>
</comment>
<evidence type="ECO:0000313" key="6">
    <source>
        <dbReference type="Proteomes" id="UP000573729"/>
    </source>
</evidence>
<dbReference type="InterPro" id="IPR028082">
    <property type="entry name" value="Peripla_BP_I"/>
</dbReference>
<dbReference type="CDD" id="cd01392">
    <property type="entry name" value="HTH_LacI"/>
    <property type="match status" value="1"/>
</dbReference>
<gene>
    <name evidence="5" type="ORF">BKA24_003048</name>
</gene>
<dbReference type="PANTHER" id="PTHR30146:SF109">
    <property type="entry name" value="HTH-TYPE TRANSCRIPTIONAL REGULATOR GALS"/>
    <property type="match status" value="1"/>
</dbReference>
<proteinExistence type="predicted"/>
<dbReference type="SUPFAM" id="SSF47413">
    <property type="entry name" value="lambda repressor-like DNA-binding domains"/>
    <property type="match status" value="1"/>
</dbReference>
<reference evidence="5 6" key="1">
    <citation type="submission" date="2020-08" db="EMBL/GenBank/DDBJ databases">
        <title>Sequencing the genomes of 1000 actinobacteria strains.</title>
        <authorList>
            <person name="Klenk H.-P."/>
        </authorList>
    </citation>
    <scope>NUCLEOTIDE SEQUENCE [LARGE SCALE GENOMIC DNA]</scope>
    <source>
        <strain evidence="5 6">DSM 24947</strain>
    </source>
</reference>
<protein>
    <submittedName>
        <fullName evidence="5">LacI family transcriptional regulator</fullName>
    </submittedName>
</protein>
<feature type="domain" description="HTH lacI-type" evidence="4">
    <location>
        <begin position="12"/>
        <end position="66"/>
    </location>
</feature>
<keyword evidence="1" id="KW-0805">Transcription regulation</keyword>
<evidence type="ECO:0000256" key="2">
    <source>
        <dbReference type="ARBA" id="ARBA00023125"/>
    </source>
</evidence>
<organism evidence="5 6">
    <name type="scientific">Microbacterium marinum</name>
    <dbReference type="NCBI Taxonomy" id="421115"/>
    <lineage>
        <taxon>Bacteria</taxon>
        <taxon>Bacillati</taxon>
        <taxon>Actinomycetota</taxon>
        <taxon>Actinomycetes</taxon>
        <taxon>Micrococcales</taxon>
        <taxon>Microbacteriaceae</taxon>
        <taxon>Microbacterium</taxon>
    </lineage>
</organism>
<evidence type="ECO:0000256" key="1">
    <source>
        <dbReference type="ARBA" id="ARBA00023015"/>
    </source>
</evidence>
<dbReference type="PANTHER" id="PTHR30146">
    <property type="entry name" value="LACI-RELATED TRANSCRIPTIONAL REPRESSOR"/>
    <property type="match status" value="1"/>
</dbReference>
<dbReference type="InterPro" id="IPR000843">
    <property type="entry name" value="HTH_LacI"/>
</dbReference>
<dbReference type="Gene3D" id="1.10.260.40">
    <property type="entry name" value="lambda repressor-like DNA-binding domains"/>
    <property type="match status" value="1"/>
</dbReference>
<dbReference type="Gene3D" id="3.40.50.2300">
    <property type="match status" value="2"/>
</dbReference>
<dbReference type="InterPro" id="IPR010982">
    <property type="entry name" value="Lambda_DNA-bd_dom_sf"/>
</dbReference>
<dbReference type="CDD" id="cd06267">
    <property type="entry name" value="PBP1_LacI_sugar_binding-like"/>
    <property type="match status" value="1"/>
</dbReference>